<gene>
    <name evidence="3" type="ORF">RIL96_11400</name>
</gene>
<evidence type="ECO:0000256" key="1">
    <source>
        <dbReference type="SAM" id="MobiDB-lite"/>
    </source>
</evidence>
<dbReference type="EMBL" id="JAVKGR010000017">
    <property type="protein sequence ID" value="MDR8020170.1"/>
    <property type="molecule type" value="Genomic_DNA"/>
</dbReference>
<evidence type="ECO:0000313" key="3">
    <source>
        <dbReference type="EMBL" id="MDR8020170.1"/>
    </source>
</evidence>
<dbReference type="PROSITE" id="PS51257">
    <property type="entry name" value="PROKAR_LIPOPROTEIN"/>
    <property type="match status" value="1"/>
</dbReference>
<evidence type="ECO:0000256" key="2">
    <source>
        <dbReference type="SAM" id="SignalP"/>
    </source>
</evidence>
<evidence type="ECO:0000313" key="4">
    <source>
        <dbReference type="Proteomes" id="UP001251870"/>
    </source>
</evidence>
<feature type="chain" id="PRO_5046628854" description="Lipoprotein LprG" evidence="2">
    <location>
        <begin position="32"/>
        <end position="306"/>
    </location>
</feature>
<feature type="compositionally biased region" description="Polar residues" evidence="1">
    <location>
        <begin position="256"/>
        <end position="270"/>
    </location>
</feature>
<dbReference type="Proteomes" id="UP001251870">
    <property type="component" value="Unassembled WGS sequence"/>
</dbReference>
<feature type="signal peptide" evidence="2">
    <location>
        <begin position="1"/>
        <end position="31"/>
    </location>
</feature>
<evidence type="ECO:0008006" key="5">
    <source>
        <dbReference type="Google" id="ProtNLM"/>
    </source>
</evidence>
<sequence>MRRRTTTLMLTTAATAALLGTSGCTGFLANATETAPSTEPQSSHETAEELLTAVEDSAEQIEDLASEITFTTGSGTTQSGVTLIGEGAADFSDGHYTVTESGAESGTESRTTSDIEIYFDDTGLYSNENGRGWYETYGDAGGGEDTSYSNVVTALGELGALDGDDELDSEIEISHEDDTATITYSGHDSGVFDALKTPFNLSLDGTSPEQTTMTLEAEVDTETMYLTDLSFSWELHSPSVMGTPGDEESPFADSSAEPSTEPSVEPSTDATPLLGVELAYSEFNEIGPIEIPQEVRDEANGETTGP</sequence>
<protein>
    <recommendedName>
        <fullName evidence="5">Lipoprotein LprG</fullName>
    </recommendedName>
</protein>
<name>A0ABU2DV70_9MICC</name>
<organism evidence="3 4">
    <name type="scientific">Nesterenkonia aerolata</name>
    <dbReference type="NCBI Taxonomy" id="3074079"/>
    <lineage>
        <taxon>Bacteria</taxon>
        <taxon>Bacillati</taxon>
        <taxon>Actinomycetota</taxon>
        <taxon>Actinomycetes</taxon>
        <taxon>Micrococcales</taxon>
        <taxon>Micrococcaceae</taxon>
        <taxon>Nesterenkonia</taxon>
    </lineage>
</organism>
<keyword evidence="4" id="KW-1185">Reference proteome</keyword>
<feature type="region of interest" description="Disordered" evidence="1">
    <location>
        <begin position="237"/>
        <end position="306"/>
    </location>
</feature>
<proteinExistence type="predicted"/>
<accession>A0ABU2DV70</accession>
<keyword evidence="2" id="KW-0732">Signal</keyword>
<reference evidence="3 4" key="1">
    <citation type="submission" date="2023-09" db="EMBL/GenBank/DDBJ databases">
        <title>Description of three actinobacteria isolated from air of manufacturing shop in a pharmaceutical factory.</title>
        <authorList>
            <person name="Zhang D.-F."/>
        </authorList>
    </citation>
    <scope>NUCLEOTIDE SEQUENCE [LARGE SCALE GENOMIC DNA]</scope>
    <source>
        <strain evidence="3 4">LY-0111</strain>
    </source>
</reference>
<comment type="caution">
    <text evidence="3">The sequence shown here is derived from an EMBL/GenBank/DDBJ whole genome shotgun (WGS) entry which is preliminary data.</text>
</comment>
<dbReference type="RefSeq" id="WP_310549150.1">
    <property type="nucleotide sequence ID" value="NZ_JAVKGR010000017.1"/>
</dbReference>